<dbReference type="AlphaFoldDB" id="A0A151B7E7"/>
<comment type="caution">
    <text evidence="1">The sequence shown here is derived from an EMBL/GenBank/DDBJ whole genome shotgun (WGS) entry which is preliminary data.</text>
</comment>
<dbReference type="RefSeq" id="WP_066821354.1">
    <property type="nucleotide sequence ID" value="NZ_LTBA01000001.1"/>
</dbReference>
<accession>A0A151B7E7</accession>
<proteinExistence type="predicted"/>
<organism evidence="1 2">
    <name type="scientific">Clostridium tepidiprofundi DSM 19306</name>
    <dbReference type="NCBI Taxonomy" id="1121338"/>
    <lineage>
        <taxon>Bacteria</taxon>
        <taxon>Bacillati</taxon>
        <taxon>Bacillota</taxon>
        <taxon>Clostridia</taxon>
        <taxon>Eubacteriales</taxon>
        <taxon>Clostridiaceae</taxon>
        <taxon>Clostridium</taxon>
    </lineage>
</organism>
<dbReference type="STRING" id="1121338.CLTEP_02640"/>
<sequence>MNKFEVKKLFWKLADGIVACGDTVTQNKAGVVVERGIALSDYYVMFGLDDGVIRIYNSEYLPIAAYTEESEELVVLKELFEDLE</sequence>
<gene>
    <name evidence="1" type="ORF">CLTEP_02640</name>
</gene>
<protein>
    <submittedName>
        <fullName evidence="1">Uncharacterized protein</fullName>
    </submittedName>
</protein>
<dbReference type="EMBL" id="LTBA01000001">
    <property type="protein sequence ID" value="KYH35871.1"/>
    <property type="molecule type" value="Genomic_DNA"/>
</dbReference>
<evidence type="ECO:0000313" key="2">
    <source>
        <dbReference type="Proteomes" id="UP000075531"/>
    </source>
</evidence>
<evidence type="ECO:0000313" key="1">
    <source>
        <dbReference type="EMBL" id="KYH35871.1"/>
    </source>
</evidence>
<keyword evidence="2" id="KW-1185">Reference proteome</keyword>
<dbReference type="Proteomes" id="UP000075531">
    <property type="component" value="Unassembled WGS sequence"/>
</dbReference>
<name>A0A151B7E7_9CLOT</name>
<dbReference type="PATRIC" id="fig|1121338.3.peg.268"/>
<reference evidence="1 2" key="1">
    <citation type="submission" date="2016-02" db="EMBL/GenBank/DDBJ databases">
        <title>Genome sequence of Clostridium tepidiprofundi DSM 19306.</title>
        <authorList>
            <person name="Poehlein A."/>
            <person name="Daniel R."/>
        </authorList>
    </citation>
    <scope>NUCLEOTIDE SEQUENCE [LARGE SCALE GENOMIC DNA]</scope>
    <source>
        <strain evidence="1 2">DSM 19306</strain>
    </source>
</reference>
<dbReference type="OrthoDB" id="9962397at2"/>